<sequence length="80" mass="8809">NSLSPNGVSVGDVVETIASSEGVGLPLTIVSDGFVFRFEESIHPYAHQSELDWSLRNTSRELRELGGLVQNLRPQSRLEN</sequence>
<gene>
    <name evidence="1" type="ORF">Tci_848935</name>
</gene>
<comment type="caution">
    <text evidence="1">The sequence shown here is derived from an EMBL/GenBank/DDBJ whole genome shotgun (WGS) entry which is preliminary data.</text>
</comment>
<dbReference type="EMBL" id="BKCJ011058869">
    <property type="protein sequence ID" value="GFC76965.1"/>
    <property type="molecule type" value="Genomic_DNA"/>
</dbReference>
<feature type="non-terminal residue" evidence="1">
    <location>
        <position position="1"/>
    </location>
</feature>
<name>A0A699QU85_TANCI</name>
<organism evidence="1">
    <name type="scientific">Tanacetum cinerariifolium</name>
    <name type="common">Dalmatian daisy</name>
    <name type="synonym">Chrysanthemum cinerariifolium</name>
    <dbReference type="NCBI Taxonomy" id="118510"/>
    <lineage>
        <taxon>Eukaryota</taxon>
        <taxon>Viridiplantae</taxon>
        <taxon>Streptophyta</taxon>
        <taxon>Embryophyta</taxon>
        <taxon>Tracheophyta</taxon>
        <taxon>Spermatophyta</taxon>
        <taxon>Magnoliopsida</taxon>
        <taxon>eudicotyledons</taxon>
        <taxon>Gunneridae</taxon>
        <taxon>Pentapetalae</taxon>
        <taxon>asterids</taxon>
        <taxon>campanulids</taxon>
        <taxon>Asterales</taxon>
        <taxon>Asteraceae</taxon>
        <taxon>Asteroideae</taxon>
        <taxon>Anthemideae</taxon>
        <taxon>Anthemidinae</taxon>
        <taxon>Tanacetum</taxon>
    </lineage>
</organism>
<accession>A0A699QU85</accession>
<reference evidence="1" key="1">
    <citation type="journal article" date="2019" name="Sci. Rep.">
        <title>Draft genome of Tanacetum cinerariifolium, the natural source of mosquito coil.</title>
        <authorList>
            <person name="Yamashiro T."/>
            <person name="Shiraishi A."/>
            <person name="Satake H."/>
            <person name="Nakayama K."/>
        </authorList>
    </citation>
    <scope>NUCLEOTIDE SEQUENCE</scope>
</reference>
<protein>
    <submittedName>
        <fullName evidence="1">Uncharacterized protein</fullName>
    </submittedName>
</protein>
<proteinExistence type="predicted"/>
<dbReference type="AlphaFoldDB" id="A0A699QU85"/>
<evidence type="ECO:0000313" key="1">
    <source>
        <dbReference type="EMBL" id="GFC76965.1"/>
    </source>
</evidence>